<dbReference type="EMBL" id="JACRTC010000004">
    <property type="protein sequence ID" value="MBC8570582.1"/>
    <property type="molecule type" value="Genomic_DNA"/>
</dbReference>
<comment type="caution">
    <text evidence="1">The sequence shown here is derived from an EMBL/GenBank/DDBJ whole genome shotgun (WGS) entry which is preliminary data.</text>
</comment>
<evidence type="ECO:0000313" key="1">
    <source>
        <dbReference type="EMBL" id="MBC8570582.1"/>
    </source>
</evidence>
<dbReference type="Proteomes" id="UP000660861">
    <property type="component" value="Unassembled WGS sequence"/>
</dbReference>
<gene>
    <name evidence="1" type="ORF">H8709_07015</name>
</gene>
<organism evidence="1 2">
    <name type="scientific">Zongyangia hominis</name>
    <dbReference type="NCBI Taxonomy" id="2763677"/>
    <lineage>
        <taxon>Bacteria</taxon>
        <taxon>Bacillati</taxon>
        <taxon>Bacillota</taxon>
        <taxon>Clostridia</taxon>
        <taxon>Eubacteriales</taxon>
        <taxon>Oscillospiraceae</taxon>
        <taxon>Zongyangia</taxon>
    </lineage>
</organism>
<evidence type="ECO:0000313" key="2">
    <source>
        <dbReference type="Proteomes" id="UP000660861"/>
    </source>
</evidence>
<protein>
    <submittedName>
        <fullName evidence="1">Uncharacterized protein</fullName>
    </submittedName>
</protein>
<proteinExistence type="predicted"/>
<reference evidence="1" key="1">
    <citation type="submission" date="2020-08" db="EMBL/GenBank/DDBJ databases">
        <title>Genome public.</title>
        <authorList>
            <person name="Liu C."/>
            <person name="Sun Q."/>
        </authorList>
    </citation>
    <scope>NUCLEOTIDE SEQUENCE</scope>
    <source>
        <strain evidence="1">NSJ-54</strain>
    </source>
</reference>
<dbReference type="AlphaFoldDB" id="A0A926EF66"/>
<sequence>MEIQIPVWDMTRQCIVKMLEGADAQAAVSNMNEQISAFRAMETEAVQ</sequence>
<keyword evidence="2" id="KW-1185">Reference proteome</keyword>
<name>A0A926EF66_9FIRM</name>
<dbReference type="RefSeq" id="WP_262397679.1">
    <property type="nucleotide sequence ID" value="NZ_JACRTC010000004.1"/>
</dbReference>
<accession>A0A926EF66</accession>